<comment type="catalytic activity">
    <reaction evidence="7">
        <text>a 5'-end NAD(+)-phospho-ribonucleoside in mRNA + H2O = a 5'-end phospho-adenosine-phospho-ribonucleoside in mRNA + beta-nicotinamide D-ribonucleotide + 2 H(+)</text>
        <dbReference type="Rhea" id="RHEA:60876"/>
        <dbReference type="Rhea" id="RHEA-COMP:15698"/>
        <dbReference type="Rhea" id="RHEA-COMP:15719"/>
        <dbReference type="ChEBI" id="CHEBI:14649"/>
        <dbReference type="ChEBI" id="CHEBI:15377"/>
        <dbReference type="ChEBI" id="CHEBI:15378"/>
        <dbReference type="ChEBI" id="CHEBI:144029"/>
        <dbReference type="ChEBI" id="CHEBI:144051"/>
    </reaction>
    <physiologicalReaction direction="left-to-right" evidence="7">
        <dbReference type="Rhea" id="RHEA:60877"/>
    </physiologicalReaction>
</comment>
<comment type="cofactor">
    <cofactor evidence="1">
        <name>Mg(2+)</name>
        <dbReference type="ChEBI" id="CHEBI:18420"/>
    </cofactor>
</comment>
<evidence type="ECO:0000256" key="7">
    <source>
        <dbReference type="ARBA" id="ARBA00023679"/>
    </source>
</evidence>
<name>A0A8J3E2B0_9PROT</name>
<keyword evidence="5" id="KW-0378">Hydrolase</keyword>
<keyword evidence="6" id="KW-0460">Magnesium</keyword>
<proteinExistence type="inferred from homology"/>
<evidence type="ECO:0000256" key="2">
    <source>
        <dbReference type="ARBA" id="ARBA00001947"/>
    </source>
</evidence>
<dbReference type="GO" id="GO:0006742">
    <property type="term" value="P:NADP+ catabolic process"/>
    <property type="evidence" value="ECO:0007669"/>
    <property type="project" value="TreeGrafter"/>
</dbReference>
<feature type="domain" description="Nudix hydrolase" evidence="8">
    <location>
        <begin position="49"/>
        <end position="172"/>
    </location>
</feature>
<dbReference type="InterPro" id="IPR020084">
    <property type="entry name" value="NUDIX_hydrolase_CS"/>
</dbReference>
<keyword evidence="10" id="KW-1185">Reference proteome</keyword>
<evidence type="ECO:0000256" key="4">
    <source>
        <dbReference type="ARBA" id="ARBA00022723"/>
    </source>
</evidence>
<evidence type="ECO:0000256" key="5">
    <source>
        <dbReference type="ARBA" id="ARBA00022801"/>
    </source>
</evidence>
<dbReference type="PANTHER" id="PTHR42904">
    <property type="entry name" value="NUDIX HYDROLASE, NUDC SUBFAMILY"/>
    <property type="match status" value="1"/>
</dbReference>
<comment type="caution">
    <text evidence="9">The sequence shown here is derived from an EMBL/GenBank/DDBJ whole genome shotgun (WGS) entry which is preliminary data.</text>
</comment>
<dbReference type="PROSITE" id="PS00893">
    <property type="entry name" value="NUDIX_BOX"/>
    <property type="match status" value="1"/>
</dbReference>
<comment type="cofactor">
    <cofactor evidence="2">
        <name>Zn(2+)</name>
        <dbReference type="ChEBI" id="CHEBI:29105"/>
    </cofactor>
</comment>
<sequence length="174" mass="19249">MTEKPVTQIPERALAAFCRHCGSALAPVADAPNQRRCTSPDCGKVTYDNPIPVVAGIVERDGAILLVRSIGWPAEWFGLVTGFLEPHELPEAGVVREIKEELGLDALACRFVGHYLFKPMNQLIMAYHVEVGPGEVRLDESELEAWKAVPVEKLRPWPFGTGEAVRDFLARRFG</sequence>
<comment type="similarity">
    <text evidence="3">Belongs to the Nudix hydrolase family. NudC subfamily.</text>
</comment>
<protein>
    <submittedName>
        <fullName evidence="9">Phosphatase</fullName>
    </submittedName>
</protein>
<organism evidence="9 10">
    <name type="scientific">Aliidongia dinghuensis</name>
    <dbReference type="NCBI Taxonomy" id="1867774"/>
    <lineage>
        <taxon>Bacteria</taxon>
        <taxon>Pseudomonadati</taxon>
        <taxon>Pseudomonadota</taxon>
        <taxon>Alphaproteobacteria</taxon>
        <taxon>Rhodospirillales</taxon>
        <taxon>Dongiaceae</taxon>
        <taxon>Aliidongia</taxon>
    </lineage>
</organism>
<dbReference type="GO" id="GO:0019677">
    <property type="term" value="P:NAD+ catabolic process"/>
    <property type="evidence" value="ECO:0007669"/>
    <property type="project" value="TreeGrafter"/>
</dbReference>
<dbReference type="Pfam" id="PF00293">
    <property type="entry name" value="NUDIX"/>
    <property type="match status" value="1"/>
</dbReference>
<evidence type="ECO:0000256" key="1">
    <source>
        <dbReference type="ARBA" id="ARBA00001946"/>
    </source>
</evidence>
<dbReference type="PANTHER" id="PTHR42904:SF6">
    <property type="entry name" value="NAD-CAPPED RNA HYDROLASE NUDT12"/>
    <property type="match status" value="1"/>
</dbReference>
<dbReference type="InterPro" id="IPR050241">
    <property type="entry name" value="NAD-cap_RNA_hydrolase_NudC"/>
</dbReference>
<keyword evidence="4" id="KW-0479">Metal-binding</keyword>
<dbReference type="GO" id="GO:0035529">
    <property type="term" value="F:NADH pyrophosphatase activity"/>
    <property type="evidence" value="ECO:0007669"/>
    <property type="project" value="TreeGrafter"/>
</dbReference>
<dbReference type="GO" id="GO:0005829">
    <property type="term" value="C:cytosol"/>
    <property type="evidence" value="ECO:0007669"/>
    <property type="project" value="TreeGrafter"/>
</dbReference>
<evidence type="ECO:0000259" key="8">
    <source>
        <dbReference type="PROSITE" id="PS51462"/>
    </source>
</evidence>
<gene>
    <name evidence="9" type="ORF">GCM10011611_10490</name>
</gene>
<dbReference type="InterPro" id="IPR015797">
    <property type="entry name" value="NUDIX_hydrolase-like_dom_sf"/>
</dbReference>
<dbReference type="SUPFAM" id="SSF55811">
    <property type="entry name" value="Nudix"/>
    <property type="match status" value="1"/>
</dbReference>
<dbReference type="Proteomes" id="UP000646365">
    <property type="component" value="Unassembled WGS sequence"/>
</dbReference>
<dbReference type="InterPro" id="IPR000086">
    <property type="entry name" value="NUDIX_hydrolase_dom"/>
</dbReference>
<dbReference type="PROSITE" id="PS51462">
    <property type="entry name" value="NUDIX"/>
    <property type="match status" value="1"/>
</dbReference>
<dbReference type="EMBL" id="BMJQ01000002">
    <property type="protein sequence ID" value="GGF06901.1"/>
    <property type="molecule type" value="Genomic_DNA"/>
</dbReference>
<evidence type="ECO:0000313" key="10">
    <source>
        <dbReference type="Proteomes" id="UP000646365"/>
    </source>
</evidence>
<reference evidence="9" key="2">
    <citation type="submission" date="2020-09" db="EMBL/GenBank/DDBJ databases">
        <authorList>
            <person name="Sun Q."/>
            <person name="Zhou Y."/>
        </authorList>
    </citation>
    <scope>NUCLEOTIDE SEQUENCE</scope>
    <source>
        <strain evidence="9">CGMCC 1.15725</strain>
    </source>
</reference>
<accession>A0A8J3E2B0</accession>
<evidence type="ECO:0000313" key="9">
    <source>
        <dbReference type="EMBL" id="GGF06901.1"/>
    </source>
</evidence>
<dbReference type="GO" id="GO:0046872">
    <property type="term" value="F:metal ion binding"/>
    <property type="evidence" value="ECO:0007669"/>
    <property type="project" value="UniProtKB-KW"/>
</dbReference>
<dbReference type="Gene3D" id="3.90.79.10">
    <property type="entry name" value="Nucleoside Triphosphate Pyrophosphohydrolase"/>
    <property type="match status" value="1"/>
</dbReference>
<evidence type="ECO:0000256" key="3">
    <source>
        <dbReference type="ARBA" id="ARBA00009595"/>
    </source>
</evidence>
<reference evidence="9" key="1">
    <citation type="journal article" date="2014" name="Int. J. Syst. Evol. Microbiol.">
        <title>Complete genome sequence of Corynebacterium casei LMG S-19264T (=DSM 44701T), isolated from a smear-ripened cheese.</title>
        <authorList>
            <consortium name="US DOE Joint Genome Institute (JGI-PGF)"/>
            <person name="Walter F."/>
            <person name="Albersmeier A."/>
            <person name="Kalinowski J."/>
            <person name="Ruckert C."/>
        </authorList>
    </citation>
    <scope>NUCLEOTIDE SEQUENCE</scope>
    <source>
        <strain evidence="9">CGMCC 1.15725</strain>
    </source>
</reference>
<dbReference type="AlphaFoldDB" id="A0A8J3E2B0"/>
<evidence type="ECO:0000256" key="6">
    <source>
        <dbReference type="ARBA" id="ARBA00022842"/>
    </source>
</evidence>